<dbReference type="Gene3D" id="1.10.490.20">
    <property type="entry name" value="Phycocyanins"/>
    <property type="match status" value="1"/>
</dbReference>
<evidence type="ECO:0000256" key="2">
    <source>
        <dbReference type="ARBA" id="ARBA00022991"/>
    </source>
</evidence>
<dbReference type="Proteomes" id="UP000238937">
    <property type="component" value="Unassembled WGS sequence"/>
</dbReference>
<dbReference type="RefSeq" id="WP_106304733.1">
    <property type="nucleotide sequence ID" value="NZ_PVWO01000131.1"/>
</dbReference>
<dbReference type="AlphaFoldDB" id="A0A2T1GFK9"/>
<dbReference type="InterPro" id="IPR012128">
    <property type="entry name" value="Phycobilisome_asu/bsu"/>
</dbReference>
<evidence type="ECO:0000256" key="1">
    <source>
        <dbReference type="ARBA" id="ARBA00008182"/>
    </source>
</evidence>
<evidence type="ECO:0000256" key="3">
    <source>
        <dbReference type="ARBA" id="ARBA00023307"/>
    </source>
</evidence>
<keyword evidence="5" id="KW-1185">Reference proteome</keyword>
<dbReference type="GO" id="GO:0015979">
    <property type="term" value="P:photosynthesis"/>
    <property type="evidence" value="ECO:0007669"/>
    <property type="project" value="InterPro"/>
</dbReference>
<dbReference type="OrthoDB" id="423955at2"/>
<sequence>MITLLEALVDGADGSYASKQDIRKLEHVISSWAERKEAYLAIESKEKEILDRAITAMEDSKFFQEEAMSELGIDRCRRDMTLGLRAYSLAMLLQDEEMLKDRFIHWQKNILQAMGLRQYQGYKFLLEAVYAELPQAHADLLKPYIKIAQDAIAAI</sequence>
<keyword evidence="2" id="KW-0157">Chromophore</keyword>
<dbReference type="SUPFAM" id="SSF46458">
    <property type="entry name" value="Globin-like"/>
    <property type="match status" value="1"/>
</dbReference>
<dbReference type="InterPro" id="IPR038719">
    <property type="entry name" value="Phycobilisome_asu/bsu_sf"/>
</dbReference>
<gene>
    <name evidence="4" type="ORF">C7B77_12165</name>
</gene>
<evidence type="ECO:0000313" key="5">
    <source>
        <dbReference type="Proteomes" id="UP000238937"/>
    </source>
</evidence>
<proteinExistence type="inferred from homology"/>
<dbReference type="EMBL" id="PVWO01000131">
    <property type="protein sequence ID" value="PSB56340.1"/>
    <property type="molecule type" value="Genomic_DNA"/>
</dbReference>
<name>A0A2T1GFK9_9CYAN</name>
<dbReference type="GO" id="GO:0030089">
    <property type="term" value="C:phycobilisome"/>
    <property type="evidence" value="ECO:0007669"/>
    <property type="project" value="InterPro"/>
</dbReference>
<comment type="similarity">
    <text evidence="1">Belongs to the phycobiliprotein family.</text>
</comment>
<dbReference type="InterPro" id="IPR009050">
    <property type="entry name" value="Globin-like_sf"/>
</dbReference>
<evidence type="ECO:0000313" key="4">
    <source>
        <dbReference type="EMBL" id="PSB56340.1"/>
    </source>
</evidence>
<dbReference type="Pfam" id="PF00502">
    <property type="entry name" value="Phycobilisome"/>
    <property type="match status" value="1"/>
</dbReference>
<organism evidence="4 5">
    <name type="scientific">Chamaesiphon polymorphus CCALA 037</name>
    <dbReference type="NCBI Taxonomy" id="2107692"/>
    <lineage>
        <taxon>Bacteria</taxon>
        <taxon>Bacillati</taxon>
        <taxon>Cyanobacteriota</taxon>
        <taxon>Cyanophyceae</taxon>
        <taxon>Gomontiellales</taxon>
        <taxon>Chamaesiphonaceae</taxon>
        <taxon>Chamaesiphon</taxon>
    </lineage>
</organism>
<keyword evidence="3" id="KW-0089">Bile pigment</keyword>
<reference evidence="4 5" key="1">
    <citation type="submission" date="2018-03" db="EMBL/GenBank/DDBJ databases">
        <title>The ancient ancestry and fast evolution of plastids.</title>
        <authorList>
            <person name="Moore K.R."/>
            <person name="Magnabosco C."/>
            <person name="Momper L."/>
            <person name="Gold D.A."/>
            <person name="Bosak T."/>
            <person name="Fournier G.P."/>
        </authorList>
    </citation>
    <scope>NUCLEOTIDE SEQUENCE [LARGE SCALE GENOMIC DNA]</scope>
    <source>
        <strain evidence="4 5">CCALA 037</strain>
    </source>
</reference>
<accession>A0A2T1GFK9</accession>
<protein>
    <submittedName>
        <fullName evidence="4">Phycobilisome protein</fullName>
    </submittedName>
</protein>
<comment type="caution">
    <text evidence="4">The sequence shown here is derived from an EMBL/GenBank/DDBJ whole genome shotgun (WGS) entry which is preliminary data.</text>
</comment>